<evidence type="ECO:0000313" key="2">
    <source>
        <dbReference type="Proteomes" id="UP000606730"/>
    </source>
</evidence>
<dbReference type="RefSeq" id="WP_095596037.1">
    <property type="nucleotide sequence ID" value="NZ_BMKN01000001.1"/>
</dbReference>
<gene>
    <name evidence="1" type="ORF">GCM10011517_11250</name>
</gene>
<reference evidence="1" key="1">
    <citation type="journal article" date="2014" name="Int. J. Syst. Evol. Microbiol.">
        <title>Complete genome sequence of Corynebacterium casei LMG S-19264T (=DSM 44701T), isolated from a smear-ripened cheese.</title>
        <authorList>
            <consortium name="US DOE Joint Genome Institute (JGI-PGF)"/>
            <person name="Walter F."/>
            <person name="Albersmeier A."/>
            <person name="Kalinowski J."/>
            <person name="Ruckert C."/>
        </authorList>
    </citation>
    <scope>NUCLEOTIDE SEQUENCE</scope>
    <source>
        <strain evidence="1">CGMCC 1.16012</strain>
    </source>
</reference>
<name>A0A917EIK7_9RHOB</name>
<dbReference type="EMBL" id="BMKN01000001">
    <property type="protein sequence ID" value="GGE45394.1"/>
    <property type="molecule type" value="Genomic_DNA"/>
</dbReference>
<dbReference type="Proteomes" id="UP000606730">
    <property type="component" value="Unassembled WGS sequence"/>
</dbReference>
<protein>
    <submittedName>
        <fullName evidence="1">Uncharacterized protein</fullName>
    </submittedName>
</protein>
<organism evidence="1 2">
    <name type="scientific">Actibacterium pelagium</name>
    <dbReference type="NCBI Taxonomy" id="2029103"/>
    <lineage>
        <taxon>Bacteria</taxon>
        <taxon>Pseudomonadati</taxon>
        <taxon>Pseudomonadota</taxon>
        <taxon>Alphaproteobacteria</taxon>
        <taxon>Rhodobacterales</taxon>
        <taxon>Roseobacteraceae</taxon>
        <taxon>Actibacterium</taxon>
    </lineage>
</organism>
<accession>A0A917EIK7</accession>
<comment type="caution">
    <text evidence="1">The sequence shown here is derived from an EMBL/GenBank/DDBJ whole genome shotgun (WGS) entry which is preliminary data.</text>
</comment>
<evidence type="ECO:0000313" key="1">
    <source>
        <dbReference type="EMBL" id="GGE45394.1"/>
    </source>
</evidence>
<reference evidence="1" key="2">
    <citation type="submission" date="2020-09" db="EMBL/GenBank/DDBJ databases">
        <authorList>
            <person name="Sun Q."/>
            <person name="Zhou Y."/>
        </authorList>
    </citation>
    <scope>NUCLEOTIDE SEQUENCE</scope>
    <source>
        <strain evidence="1">CGMCC 1.16012</strain>
    </source>
</reference>
<keyword evidence="2" id="KW-1185">Reference proteome</keyword>
<dbReference type="AlphaFoldDB" id="A0A917EIK7"/>
<proteinExistence type="predicted"/>
<sequence length="292" mass="32856">MISVLRFLDGLVGLVRFQVGRAILGIYALTLSGKSAEQTHLLKWSLANKLSFLLRGRELYVNRYRCAWTNHLGNSFARRLLKSSGEQSWLYELDGASRACGLASETGPALVIGTHVKVGFARLHVLKELGHDVVQIAKPRRNPKKAFDVVKKTDYISTDQATLLSIRKALKEGKSISVLADFTRREACSLTHQLYLSSAIFETAHLLAAPVLISTCTMTREGRVKTVFRLIQKGGEKRPVDEMLEEFRDFFAKFQDVPHDWELVRAPSEVEGPEKQLNNLCFSPRNLLPSFK</sequence>